<keyword evidence="3" id="KW-1185">Reference proteome</keyword>
<protein>
    <submittedName>
        <fullName evidence="2">Dihydroflavonol-4-reductase</fullName>
    </submittedName>
</protein>
<dbReference type="PANTHER" id="PTHR48079">
    <property type="entry name" value="PROTEIN YEEZ"/>
    <property type="match status" value="1"/>
</dbReference>
<name>A0A1I4SXY0_9PROT</name>
<dbReference type="InterPro" id="IPR051783">
    <property type="entry name" value="NAD(P)-dependent_oxidoreduct"/>
</dbReference>
<dbReference type="AlphaFoldDB" id="A0A1I4SXY0"/>
<sequence length="337" mass="36996">MSEILTAQSSVLVTGPTSFLGYHVTKCLNKRGIRPRVLVPQGTDTSALQDLNVEIFEGTVEDETSLRAACEKINTVFHLSFLVGLSKALENQMREFNVGGTRRLLDVAANAGITQAVITSSSLAVGVNRNPQALDETADWDTHHFDLVYALTRRQAEQEALARSSPGFSVIAVNPSFTMGPEDYVGAPANKLLQAVAAGKLPVVFTVGFGCLDVRDFAEGMLLAAERGRPGQRYLLNGHNVMVEELLKQVASIAGVKPPRWHLPIWVAHVIVAILNTAKTITGKPPSITRDTLQILGRYAWYDTTRAQQELGWKPRPLRETLEDTLNWLSQNKTQRS</sequence>
<dbReference type="Proteomes" id="UP000199561">
    <property type="component" value="Unassembled WGS sequence"/>
</dbReference>
<feature type="domain" description="NAD-dependent epimerase/dehydratase" evidence="1">
    <location>
        <begin position="11"/>
        <end position="234"/>
    </location>
</feature>
<dbReference type="InterPro" id="IPR036291">
    <property type="entry name" value="NAD(P)-bd_dom_sf"/>
</dbReference>
<dbReference type="GO" id="GO:0004029">
    <property type="term" value="F:aldehyde dehydrogenase (NAD+) activity"/>
    <property type="evidence" value="ECO:0007669"/>
    <property type="project" value="TreeGrafter"/>
</dbReference>
<gene>
    <name evidence="2" type="ORF">SAMN05421880_12724</name>
</gene>
<dbReference type="PANTHER" id="PTHR48079:SF6">
    <property type="entry name" value="NAD(P)-BINDING DOMAIN-CONTAINING PROTEIN-RELATED"/>
    <property type="match status" value="1"/>
</dbReference>
<accession>A0A1I4SXY0</accession>
<dbReference type="GO" id="GO:0005737">
    <property type="term" value="C:cytoplasm"/>
    <property type="evidence" value="ECO:0007669"/>
    <property type="project" value="TreeGrafter"/>
</dbReference>
<proteinExistence type="predicted"/>
<dbReference type="EMBL" id="FOUF01000027">
    <property type="protein sequence ID" value="SFM69326.1"/>
    <property type="molecule type" value="Genomic_DNA"/>
</dbReference>
<evidence type="ECO:0000313" key="2">
    <source>
        <dbReference type="EMBL" id="SFM69326.1"/>
    </source>
</evidence>
<reference evidence="2 3" key="1">
    <citation type="submission" date="2016-10" db="EMBL/GenBank/DDBJ databases">
        <authorList>
            <person name="de Groot N.N."/>
        </authorList>
    </citation>
    <scope>NUCLEOTIDE SEQUENCE [LARGE SCALE GENOMIC DNA]</scope>
    <source>
        <strain evidence="2 3">Nm146</strain>
    </source>
</reference>
<evidence type="ECO:0000313" key="3">
    <source>
        <dbReference type="Proteomes" id="UP000199561"/>
    </source>
</evidence>
<dbReference type="RefSeq" id="WP_090671175.1">
    <property type="nucleotide sequence ID" value="NZ_FOUF01000027.1"/>
</dbReference>
<dbReference type="Pfam" id="PF01370">
    <property type="entry name" value="Epimerase"/>
    <property type="match status" value="1"/>
</dbReference>
<organism evidence="2 3">
    <name type="scientific">Nitrosomonas nitrosa</name>
    <dbReference type="NCBI Taxonomy" id="52442"/>
    <lineage>
        <taxon>Bacteria</taxon>
        <taxon>Pseudomonadati</taxon>
        <taxon>Pseudomonadota</taxon>
        <taxon>Betaproteobacteria</taxon>
        <taxon>Nitrosomonadales</taxon>
        <taxon>Nitrosomonadaceae</taxon>
        <taxon>Nitrosomonas</taxon>
    </lineage>
</organism>
<dbReference type="Gene3D" id="3.40.50.720">
    <property type="entry name" value="NAD(P)-binding Rossmann-like Domain"/>
    <property type="match status" value="1"/>
</dbReference>
<dbReference type="InterPro" id="IPR001509">
    <property type="entry name" value="Epimerase_deHydtase"/>
</dbReference>
<dbReference type="SUPFAM" id="SSF51735">
    <property type="entry name" value="NAD(P)-binding Rossmann-fold domains"/>
    <property type="match status" value="1"/>
</dbReference>
<dbReference type="STRING" id="52442.SAMN05421880_12724"/>
<evidence type="ECO:0000259" key="1">
    <source>
        <dbReference type="Pfam" id="PF01370"/>
    </source>
</evidence>